<evidence type="ECO:0008006" key="5">
    <source>
        <dbReference type="Google" id="ProtNLM"/>
    </source>
</evidence>
<reference evidence="3 4" key="1">
    <citation type="submission" date="2019-04" db="EMBL/GenBank/DDBJ databases">
        <title>A reverse ecology approach based on a biological definition of microbial populations.</title>
        <authorList>
            <person name="Arevalo P."/>
            <person name="Vaninsberghe D."/>
            <person name="Elsherbini J."/>
            <person name="Gore J."/>
            <person name="Polz M."/>
        </authorList>
    </citation>
    <scope>NUCLEOTIDE SEQUENCE [LARGE SCALE GENOMIC DNA]</scope>
    <source>
        <strain evidence="3 4">10N.222.48.A1</strain>
    </source>
</reference>
<dbReference type="EMBL" id="SYVO01000006">
    <property type="protein sequence ID" value="TKG12614.1"/>
    <property type="molecule type" value="Genomic_DNA"/>
</dbReference>
<dbReference type="Gene3D" id="3.30.420.40">
    <property type="match status" value="2"/>
</dbReference>
<protein>
    <recommendedName>
        <fullName evidence="5">Plasmid segregation protein ParM/StbA domain-containing protein</fullName>
    </recommendedName>
</protein>
<dbReference type="InterPro" id="IPR009440">
    <property type="entry name" value="ParM/StbA_N"/>
</dbReference>
<dbReference type="Pfam" id="PF21522">
    <property type="entry name" value="MreB-like_C"/>
    <property type="match status" value="1"/>
</dbReference>
<feature type="domain" description="Actin homologue MreB-like C-terminal" evidence="2">
    <location>
        <begin position="113"/>
        <end position="221"/>
    </location>
</feature>
<dbReference type="Proteomes" id="UP000305840">
    <property type="component" value="Unassembled WGS sequence"/>
</dbReference>
<organism evidence="3 4">
    <name type="scientific">Vibrio lentus</name>
    <dbReference type="NCBI Taxonomy" id="136468"/>
    <lineage>
        <taxon>Bacteria</taxon>
        <taxon>Pseudomonadati</taxon>
        <taxon>Pseudomonadota</taxon>
        <taxon>Gammaproteobacteria</taxon>
        <taxon>Vibrionales</taxon>
        <taxon>Vibrionaceae</taxon>
        <taxon>Vibrio</taxon>
    </lineage>
</organism>
<evidence type="ECO:0000313" key="4">
    <source>
        <dbReference type="Proteomes" id="UP000305840"/>
    </source>
</evidence>
<proteinExistence type="predicted"/>
<accession>A0A4U2AAL6</accession>
<dbReference type="SUPFAM" id="SSF53067">
    <property type="entry name" value="Actin-like ATPase domain"/>
    <property type="match status" value="1"/>
</dbReference>
<gene>
    <name evidence="3" type="ORF">FCV91_03130</name>
</gene>
<dbReference type="Pfam" id="PF06406">
    <property type="entry name" value="StbA_N"/>
    <property type="match status" value="1"/>
</dbReference>
<dbReference type="AlphaFoldDB" id="A0A4U2AAL6"/>
<sequence>MRSHYDCSNCRRRQHRHKLAWYAKGNLKNLTVSNAAEFSGKKLHVVVTLPISEYYGTDHRKNEVNIAKKKANVMTPVAHEQKKPITISEVVVYPEGLPASESAITSPLRNLNVGDTTLDLCLFSGKAQRIERAKSIELGMFDAFEEVQNTQTKKLSPLAIRKALETGTAMGGRVEVVREEVTRPLMRKAATEIVQFIGDEFISHHFGIGGGAELLANQLKDHDIDVTKFEGSVEVLAVSIAEIEKLKGNDNGKA</sequence>
<comment type="caution">
    <text evidence="3">The sequence shown here is derived from an EMBL/GenBank/DDBJ whole genome shotgun (WGS) entry which is preliminary data.</text>
</comment>
<name>A0A4U2AAL6_9VIBR</name>
<evidence type="ECO:0000313" key="3">
    <source>
        <dbReference type="EMBL" id="TKG12614.1"/>
    </source>
</evidence>
<dbReference type="InterPro" id="IPR049067">
    <property type="entry name" value="MreB-like_C"/>
</dbReference>
<evidence type="ECO:0000259" key="2">
    <source>
        <dbReference type="Pfam" id="PF21522"/>
    </source>
</evidence>
<evidence type="ECO:0000259" key="1">
    <source>
        <dbReference type="Pfam" id="PF06406"/>
    </source>
</evidence>
<dbReference type="InterPro" id="IPR043129">
    <property type="entry name" value="ATPase_NBD"/>
</dbReference>
<feature type="domain" description="Plasmid segregation protein ParM/StbA N-terminal" evidence="1">
    <location>
        <begin position="39"/>
        <end position="103"/>
    </location>
</feature>